<dbReference type="SUPFAM" id="SSF82171">
    <property type="entry name" value="DPP6 N-terminal domain-like"/>
    <property type="match status" value="1"/>
</dbReference>
<proteinExistence type="predicted"/>
<dbReference type="PANTHER" id="PTHR43056:SF5">
    <property type="entry name" value="PEPTIDASE S9 PROLYL OLIGOPEPTIDASE CATALYTIC DOMAIN-CONTAINING PROTEIN"/>
    <property type="match status" value="1"/>
</dbReference>
<dbReference type="Pfam" id="PF00326">
    <property type="entry name" value="Peptidase_S9"/>
    <property type="match status" value="1"/>
</dbReference>
<gene>
    <name evidence="3" type="ORF">GCM10022236_43510</name>
</gene>
<dbReference type="InterPro" id="IPR011042">
    <property type="entry name" value="6-blade_b-propeller_TolB-like"/>
</dbReference>
<keyword evidence="4" id="KW-1185">Reference proteome</keyword>
<dbReference type="PANTHER" id="PTHR43056">
    <property type="entry name" value="PEPTIDASE S9 PROLYL OLIGOPEPTIDASE"/>
    <property type="match status" value="1"/>
</dbReference>
<feature type="domain" description="Peptidase S9 prolyl oligopeptidase catalytic" evidence="2">
    <location>
        <begin position="412"/>
        <end position="557"/>
    </location>
</feature>
<dbReference type="EMBL" id="BAABAB010000042">
    <property type="protein sequence ID" value="GAA3636254.1"/>
    <property type="molecule type" value="Genomic_DNA"/>
</dbReference>
<dbReference type="Gene3D" id="2.120.10.30">
    <property type="entry name" value="TolB, C-terminal domain"/>
    <property type="match status" value="1"/>
</dbReference>
<evidence type="ECO:0000313" key="4">
    <source>
        <dbReference type="Proteomes" id="UP001501490"/>
    </source>
</evidence>
<feature type="region of interest" description="Disordered" evidence="1">
    <location>
        <begin position="92"/>
        <end position="117"/>
    </location>
</feature>
<dbReference type="Proteomes" id="UP001501490">
    <property type="component" value="Unassembled WGS sequence"/>
</dbReference>
<dbReference type="InterPro" id="IPR050585">
    <property type="entry name" value="Xaa-Pro_dipeptidyl-ppase/CocE"/>
</dbReference>
<dbReference type="SUPFAM" id="SSF53474">
    <property type="entry name" value="alpha/beta-Hydrolases"/>
    <property type="match status" value="1"/>
</dbReference>
<dbReference type="Gene3D" id="3.40.50.1820">
    <property type="entry name" value="alpha/beta hydrolase"/>
    <property type="match status" value="1"/>
</dbReference>
<protein>
    <submittedName>
        <fullName evidence="3">S9 family peptidase</fullName>
    </submittedName>
</protein>
<dbReference type="InterPro" id="IPR029058">
    <property type="entry name" value="AB_hydrolase_fold"/>
</dbReference>
<evidence type="ECO:0000313" key="3">
    <source>
        <dbReference type="EMBL" id="GAA3636254.1"/>
    </source>
</evidence>
<accession>A0ABP7AMJ9</accession>
<dbReference type="InterPro" id="IPR001375">
    <property type="entry name" value="Peptidase_S9_cat"/>
</dbReference>
<comment type="caution">
    <text evidence="3">The sequence shown here is derived from an EMBL/GenBank/DDBJ whole genome shotgun (WGS) entry which is preliminary data.</text>
</comment>
<evidence type="ECO:0000256" key="1">
    <source>
        <dbReference type="SAM" id="MobiDB-lite"/>
    </source>
</evidence>
<dbReference type="RefSeq" id="WP_344808543.1">
    <property type="nucleotide sequence ID" value="NZ_BAABAB010000042.1"/>
</dbReference>
<name>A0ABP7AMJ9_9ACTN</name>
<reference evidence="4" key="1">
    <citation type="journal article" date="2019" name="Int. J. Syst. Evol. Microbiol.">
        <title>The Global Catalogue of Microorganisms (GCM) 10K type strain sequencing project: providing services to taxonomists for standard genome sequencing and annotation.</title>
        <authorList>
            <consortium name="The Broad Institute Genomics Platform"/>
            <consortium name="The Broad Institute Genome Sequencing Center for Infectious Disease"/>
            <person name="Wu L."/>
            <person name="Ma J."/>
        </authorList>
    </citation>
    <scope>NUCLEOTIDE SEQUENCE [LARGE SCALE GENOMIC DNA]</scope>
    <source>
        <strain evidence="4">JCM 16929</strain>
    </source>
</reference>
<sequence>MEKLTAEQAAAAHVAVDAVSIRNGYVYWLEKRPATGRTVLVRVPTTGRHIPQPVTTDKIDVGSRVHEYGGGAYWVAEDDAVFVVNDPDQRIYRLDEDGPRPITPSSGSPPTHRHADLRTLPGGRLICVRERHEADGEVVNELVVLPADGSTVAVVVASGRDFYSFPRPDPSGNRLAFTCWDAPQMPWDGTELWLADLDADGSLNAARRVAGGPDESLFQPEWSPDGQLYVMADRTGWWNLYRLQDDDEFQPIFPIDAECGEPQWEFGYSTYAFLDRSRILVLCRDRGDDRLVLVDVSSGRPEQLPTEATSIKAYLAADDGHIAYIASTPSRLPAVVLRYAAGANERRVSDVPSVPRPGNGRGPERHWVPAERRFPVPIWLHLPPVPPESPPPFIVRPHAGPTSQTRPRPDPETQFFISRGFAVADVDYRGSTGYGRVYREALTELWGIADAEDCISVARWLAGTGHADPARTVISGASAGGFTALRALILSDAFVAGSCVSGIVDLLEFRRCTHKFQRHELDRLVGPLPESLSSYESRSPLNLVEYVDRPVFLAHGLASMFRRGRC</sequence>
<evidence type="ECO:0000259" key="2">
    <source>
        <dbReference type="Pfam" id="PF00326"/>
    </source>
</evidence>
<organism evidence="3 4">
    <name type="scientific">Microlunatus ginsengisoli</name>
    <dbReference type="NCBI Taxonomy" id="363863"/>
    <lineage>
        <taxon>Bacteria</taxon>
        <taxon>Bacillati</taxon>
        <taxon>Actinomycetota</taxon>
        <taxon>Actinomycetes</taxon>
        <taxon>Propionibacteriales</taxon>
        <taxon>Propionibacteriaceae</taxon>
        <taxon>Microlunatus</taxon>
    </lineage>
</organism>